<gene>
    <name evidence="4" type="ORF">GA0070609_2606</name>
</gene>
<evidence type="ECO:0000313" key="5">
    <source>
        <dbReference type="Proteomes" id="UP000198217"/>
    </source>
</evidence>
<accession>A0A1C5I180</accession>
<protein>
    <recommendedName>
        <fullName evidence="3">LppM domain-containing protein</fullName>
    </recommendedName>
</protein>
<keyword evidence="5" id="KW-1185">Reference proteome</keyword>
<dbReference type="EMBL" id="LT607750">
    <property type="protein sequence ID" value="SCG51993.1"/>
    <property type="molecule type" value="Genomic_DNA"/>
</dbReference>
<feature type="compositionally biased region" description="Low complexity" evidence="1">
    <location>
        <begin position="236"/>
        <end position="256"/>
    </location>
</feature>
<keyword evidence="2" id="KW-0812">Transmembrane</keyword>
<keyword evidence="2" id="KW-0472">Membrane</keyword>
<feature type="region of interest" description="Disordered" evidence="1">
    <location>
        <begin position="159"/>
        <end position="178"/>
    </location>
</feature>
<feature type="compositionally biased region" description="Low complexity" evidence="1">
    <location>
        <begin position="263"/>
        <end position="275"/>
    </location>
</feature>
<feature type="region of interest" description="Disordered" evidence="1">
    <location>
        <begin position="236"/>
        <end position="285"/>
    </location>
</feature>
<feature type="transmembrane region" description="Helical" evidence="2">
    <location>
        <begin position="207"/>
        <end position="230"/>
    </location>
</feature>
<reference evidence="4 5" key="1">
    <citation type="submission" date="2016-06" db="EMBL/GenBank/DDBJ databases">
        <authorList>
            <person name="Kjaerup R.B."/>
            <person name="Dalgaard T.S."/>
            <person name="Juul-Madsen H.R."/>
        </authorList>
    </citation>
    <scope>NUCLEOTIDE SEQUENCE [LARGE SCALE GENOMIC DNA]</scope>
    <source>
        <strain evidence="4 5">DSM 43904</strain>
    </source>
</reference>
<sequence>MTGLVRGRALRLAGCLALVAVLSGCMELNMGLAVNADDTVSGQLLLTARKTVLTSGNRTVEAGFAELRQNIPALPPGEETRYEDGRVFGFQITYRDTPLSDFNSESVKLVRDGDLYRFTLPLDPKKYGGKIAEQHPQSQQDFLRLMSFEISVTFPGPVRETNGTVNGRSVSWQVGSNQNKPAELRAVAEAPPRPSAAATDDDDAGGFPWLLVVGGVVGLLVVAVVVVLLLRRRPAAPANAGATAPGPTPGGSTLPGQPGGPTLPGQVPGGQPAAGSTPAGPPESA</sequence>
<keyword evidence="2" id="KW-1133">Transmembrane helix</keyword>
<proteinExistence type="predicted"/>
<dbReference type="InterPro" id="IPR053807">
    <property type="entry name" value="LppM"/>
</dbReference>
<evidence type="ECO:0000313" key="4">
    <source>
        <dbReference type="EMBL" id="SCG51993.1"/>
    </source>
</evidence>
<dbReference type="PROSITE" id="PS51257">
    <property type="entry name" value="PROKAR_LIPOPROTEIN"/>
    <property type="match status" value="1"/>
</dbReference>
<name>A0A1C5I180_9ACTN</name>
<dbReference type="Proteomes" id="UP000198217">
    <property type="component" value="Chromosome I"/>
</dbReference>
<dbReference type="AlphaFoldDB" id="A0A1C5I180"/>
<evidence type="ECO:0000256" key="1">
    <source>
        <dbReference type="SAM" id="MobiDB-lite"/>
    </source>
</evidence>
<evidence type="ECO:0000259" key="3">
    <source>
        <dbReference type="Pfam" id="PF21946"/>
    </source>
</evidence>
<feature type="domain" description="LppM" evidence="3">
    <location>
        <begin position="28"/>
        <end position="190"/>
    </location>
</feature>
<evidence type="ECO:0000256" key="2">
    <source>
        <dbReference type="SAM" id="Phobius"/>
    </source>
</evidence>
<dbReference type="Pfam" id="PF21946">
    <property type="entry name" value="LppM"/>
    <property type="match status" value="1"/>
</dbReference>
<organism evidence="4 5">
    <name type="scientific">Micromonospora echinaurantiaca</name>
    <dbReference type="NCBI Taxonomy" id="47857"/>
    <lineage>
        <taxon>Bacteria</taxon>
        <taxon>Bacillati</taxon>
        <taxon>Actinomycetota</taxon>
        <taxon>Actinomycetes</taxon>
        <taxon>Micromonosporales</taxon>
        <taxon>Micromonosporaceae</taxon>
        <taxon>Micromonospora</taxon>
    </lineage>
</organism>
<feature type="compositionally biased region" description="Polar residues" evidence="1">
    <location>
        <begin position="161"/>
        <end position="178"/>
    </location>
</feature>